<evidence type="ECO:0000256" key="8">
    <source>
        <dbReference type="SAM" id="MobiDB-lite"/>
    </source>
</evidence>
<keyword evidence="7 9" id="KW-0472">Membrane</keyword>
<dbReference type="PANTHER" id="PTHR11629:SF63">
    <property type="entry name" value="V-TYPE PROTON ATPASE SUBUNIT A"/>
    <property type="match status" value="1"/>
</dbReference>
<name>A0ABT8FZN5_9MICO</name>
<evidence type="ECO:0000256" key="9">
    <source>
        <dbReference type="SAM" id="Phobius"/>
    </source>
</evidence>
<evidence type="ECO:0000256" key="6">
    <source>
        <dbReference type="ARBA" id="ARBA00023065"/>
    </source>
</evidence>
<dbReference type="Pfam" id="PF01496">
    <property type="entry name" value="V_ATPase_I"/>
    <property type="match status" value="1"/>
</dbReference>
<proteinExistence type="inferred from homology"/>
<feature type="transmembrane region" description="Helical" evidence="9">
    <location>
        <begin position="248"/>
        <end position="272"/>
    </location>
</feature>
<comment type="similarity">
    <text evidence="2">Belongs to the V-ATPase 116 kDa subunit family.</text>
</comment>
<keyword evidence="11" id="KW-1185">Reference proteome</keyword>
<dbReference type="PANTHER" id="PTHR11629">
    <property type="entry name" value="VACUOLAR PROTON ATPASES"/>
    <property type="match status" value="1"/>
</dbReference>
<evidence type="ECO:0000256" key="4">
    <source>
        <dbReference type="ARBA" id="ARBA00022692"/>
    </source>
</evidence>
<dbReference type="Proteomes" id="UP001172738">
    <property type="component" value="Unassembled WGS sequence"/>
</dbReference>
<protein>
    <submittedName>
        <fullName evidence="10">V-type ATPase 116kDa subunit family protein</fullName>
    </submittedName>
</protein>
<dbReference type="InterPro" id="IPR002490">
    <property type="entry name" value="V-ATPase_116kDa_su"/>
</dbReference>
<feature type="transmembrane region" description="Helical" evidence="9">
    <location>
        <begin position="332"/>
        <end position="350"/>
    </location>
</feature>
<feature type="transmembrane region" description="Helical" evidence="9">
    <location>
        <begin position="362"/>
        <end position="390"/>
    </location>
</feature>
<keyword evidence="6" id="KW-0406">Ion transport</keyword>
<evidence type="ECO:0000256" key="2">
    <source>
        <dbReference type="ARBA" id="ARBA00009904"/>
    </source>
</evidence>
<evidence type="ECO:0000256" key="1">
    <source>
        <dbReference type="ARBA" id="ARBA00004141"/>
    </source>
</evidence>
<evidence type="ECO:0000256" key="7">
    <source>
        <dbReference type="ARBA" id="ARBA00023136"/>
    </source>
</evidence>
<keyword evidence="4 9" id="KW-0812">Transmembrane</keyword>
<gene>
    <name evidence="10" type="ORF">QQX04_02870</name>
</gene>
<feature type="compositionally biased region" description="Basic and acidic residues" evidence="8">
    <location>
        <begin position="418"/>
        <end position="430"/>
    </location>
</feature>
<feature type="transmembrane region" description="Helical" evidence="9">
    <location>
        <begin position="136"/>
        <end position="158"/>
    </location>
</feature>
<reference evidence="10" key="1">
    <citation type="submission" date="2023-06" db="EMBL/GenBank/DDBJ databases">
        <title>SYSU T00b26.</title>
        <authorList>
            <person name="Gao L."/>
            <person name="Fang B.-Z."/>
            <person name="Li W.-J."/>
        </authorList>
    </citation>
    <scope>NUCLEOTIDE SEQUENCE</scope>
    <source>
        <strain evidence="10">SYSU T00b26</strain>
    </source>
</reference>
<feature type="transmembrane region" description="Helical" evidence="9">
    <location>
        <begin position="278"/>
        <end position="301"/>
    </location>
</feature>
<feature type="transmembrane region" description="Helical" evidence="9">
    <location>
        <begin position="178"/>
        <end position="196"/>
    </location>
</feature>
<evidence type="ECO:0000256" key="5">
    <source>
        <dbReference type="ARBA" id="ARBA00022989"/>
    </source>
</evidence>
<keyword evidence="3" id="KW-0813">Transport</keyword>
<comment type="subcellular location">
    <subcellularLocation>
        <location evidence="1">Membrane</location>
        <topology evidence="1">Multi-pass membrane protein</topology>
    </subcellularLocation>
</comment>
<dbReference type="RefSeq" id="WP_301126112.1">
    <property type="nucleotide sequence ID" value="NZ_JAUHPV010000002.1"/>
</dbReference>
<feature type="compositionally biased region" description="Pro residues" evidence="8">
    <location>
        <begin position="433"/>
        <end position="445"/>
    </location>
</feature>
<comment type="caution">
    <text evidence="10">The sequence shown here is derived from an EMBL/GenBank/DDBJ whole genome shotgun (WGS) entry which is preliminary data.</text>
</comment>
<dbReference type="EMBL" id="JAUHPV010000002">
    <property type="protein sequence ID" value="MDN4471934.1"/>
    <property type="molecule type" value="Genomic_DNA"/>
</dbReference>
<evidence type="ECO:0000256" key="3">
    <source>
        <dbReference type="ARBA" id="ARBA00022448"/>
    </source>
</evidence>
<accession>A0ABT8FZN5</accession>
<evidence type="ECO:0000313" key="11">
    <source>
        <dbReference type="Proteomes" id="UP001172738"/>
    </source>
</evidence>
<feature type="region of interest" description="Disordered" evidence="8">
    <location>
        <begin position="411"/>
        <end position="451"/>
    </location>
</feature>
<evidence type="ECO:0000313" key="10">
    <source>
        <dbReference type="EMBL" id="MDN4471934.1"/>
    </source>
</evidence>
<sequence length="451" mass="47127">MPHREHGGPVSMERVAIVVLDEDRERALEAVARAGVVELDLHAAGSGESDEFRRAVAAGVRHDRLVGWVGWMPRPAHGPLAETLAELGGALVPLKTPLGEQPPTLIAHGASGTSRTLVDTYGVVPYADVDPAKMAAAAYIVMFGMMFGDVGHGALLALIGLSMRWGWIKGLARFRRTWLFVTLAGVAAMAFGALYGEAFGPTGLVPVLWLNPMEDPVPLLLAAIAFGAVLLAGSYATGTVNRVREGGWAYALYSRAGLAGSGLFLALGLLAWGLISSVLALVVVGSVLALTSVVLIFVGIVSSEGGGATAFLQAGIESVDSVSRLGSNIISFARLAAFGLTHAALLAVIWEGTTSLWAPGWGAAAAVLIFLVGNVITFGLEALVAGIQALRLEYYELFSRVFVGEGRAFQPWQPPLPPERDVDADGRADDAPSPTPPLVPAPAPSAPHRKD</sequence>
<feature type="transmembrane region" description="Helical" evidence="9">
    <location>
        <begin position="216"/>
        <end position="236"/>
    </location>
</feature>
<organism evidence="10 11">
    <name type="scientific">Demequina zhanjiangensis</name>
    <dbReference type="NCBI Taxonomy" id="3051659"/>
    <lineage>
        <taxon>Bacteria</taxon>
        <taxon>Bacillati</taxon>
        <taxon>Actinomycetota</taxon>
        <taxon>Actinomycetes</taxon>
        <taxon>Micrococcales</taxon>
        <taxon>Demequinaceae</taxon>
        <taxon>Demequina</taxon>
    </lineage>
</organism>
<keyword evidence="5 9" id="KW-1133">Transmembrane helix</keyword>